<protein>
    <submittedName>
        <fullName evidence="2">Uncharacterized protein</fullName>
    </submittedName>
</protein>
<evidence type="ECO:0000313" key="3">
    <source>
        <dbReference type="Proteomes" id="UP000253664"/>
    </source>
</evidence>
<name>A0A367LCL4_9HYPO</name>
<reference evidence="2 3" key="1">
    <citation type="journal article" date="2015" name="BMC Genomics">
        <title>Insights from the genome of Ophiocordyceps polyrhachis-furcata to pathogenicity and host specificity in insect fungi.</title>
        <authorList>
            <person name="Wichadakul D."/>
            <person name="Kobmoo N."/>
            <person name="Ingsriswang S."/>
            <person name="Tangphatsornruang S."/>
            <person name="Chantasingh D."/>
            <person name="Luangsa-ard J.J."/>
            <person name="Eurwilaichitr L."/>
        </authorList>
    </citation>
    <scope>NUCLEOTIDE SEQUENCE [LARGE SCALE GENOMIC DNA]</scope>
    <source>
        <strain evidence="2 3">BCC 54312</strain>
    </source>
</reference>
<dbReference type="AlphaFoldDB" id="A0A367LCL4"/>
<organism evidence="2 3">
    <name type="scientific">Ophiocordyceps polyrhachis-furcata BCC 54312</name>
    <dbReference type="NCBI Taxonomy" id="1330021"/>
    <lineage>
        <taxon>Eukaryota</taxon>
        <taxon>Fungi</taxon>
        <taxon>Dikarya</taxon>
        <taxon>Ascomycota</taxon>
        <taxon>Pezizomycotina</taxon>
        <taxon>Sordariomycetes</taxon>
        <taxon>Hypocreomycetidae</taxon>
        <taxon>Hypocreales</taxon>
        <taxon>Ophiocordycipitaceae</taxon>
        <taxon>Ophiocordyceps</taxon>
    </lineage>
</organism>
<dbReference type="EMBL" id="LKCN02000007">
    <property type="protein sequence ID" value="RCI12178.1"/>
    <property type="molecule type" value="Genomic_DNA"/>
</dbReference>
<sequence length="122" mass="14325">MCDVIVEEEEEEEEEEVSSTDDVSKLMSRTKEEEEEEEEEGLQNEGRKNNNSKDWGCVLCMRWFTRTMQETSKKEYNTYDEMLRTDCSTGQSKSIIRPPFGQLSYDFMGRKNIISNRKSPAK</sequence>
<comment type="caution">
    <text evidence="2">The sequence shown here is derived from an EMBL/GenBank/DDBJ whole genome shotgun (WGS) entry which is preliminary data.</text>
</comment>
<gene>
    <name evidence="2" type="ORF">L249_0593</name>
</gene>
<feature type="region of interest" description="Disordered" evidence="1">
    <location>
        <begin position="1"/>
        <end position="53"/>
    </location>
</feature>
<proteinExistence type="predicted"/>
<feature type="compositionally biased region" description="Acidic residues" evidence="1">
    <location>
        <begin position="33"/>
        <end position="42"/>
    </location>
</feature>
<evidence type="ECO:0000256" key="1">
    <source>
        <dbReference type="SAM" id="MobiDB-lite"/>
    </source>
</evidence>
<dbReference type="Proteomes" id="UP000253664">
    <property type="component" value="Unassembled WGS sequence"/>
</dbReference>
<evidence type="ECO:0000313" key="2">
    <source>
        <dbReference type="EMBL" id="RCI12178.1"/>
    </source>
</evidence>
<feature type="compositionally biased region" description="Acidic residues" evidence="1">
    <location>
        <begin position="1"/>
        <end position="19"/>
    </location>
</feature>
<keyword evidence="3" id="KW-1185">Reference proteome</keyword>
<accession>A0A367LCL4</accession>